<gene>
    <name evidence="1" type="ORF">LTR37_001647</name>
</gene>
<dbReference type="Proteomes" id="UP001281147">
    <property type="component" value="Unassembled WGS sequence"/>
</dbReference>
<proteinExistence type="predicted"/>
<reference evidence="1" key="1">
    <citation type="submission" date="2023-07" db="EMBL/GenBank/DDBJ databases">
        <title>Black Yeasts Isolated from many extreme environments.</title>
        <authorList>
            <person name="Coleine C."/>
            <person name="Stajich J.E."/>
            <person name="Selbmann L."/>
        </authorList>
    </citation>
    <scope>NUCLEOTIDE SEQUENCE</scope>
    <source>
        <strain evidence="1">CCFEE 5714</strain>
    </source>
</reference>
<dbReference type="EMBL" id="JAUTXU010000008">
    <property type="protein sequence ID" value="KAK3723766.1"/>
    <property type="molecule type" value="Genomic_DNA"/>
</dbReference>
<protein>
    <submittedName>
        <fullName evidence="1">Uncharacterized protein</fullName>
    </submittedName>
</protein>
<keyword evidence="2" id="KW-1185">Reference proteome</keyword>
<organism evidence="1 2">
    <name type="scientific">Vermiconidia calcicola</name>
    <dbReference type="NCBI Taxonomy" id="1690605"/>
    <lineage>
        <taxon>Eukaryota</taxon>
        <taxon>Fungi</taxon>
        <taxon>Dikarya</taxon>
        <taxon>Ascomycota</taxon>
        <taxon>Pezizomycotina</taxon>
        <taxon>Dothideomycetes</taxon>
        <taxon>Dothideomycetidae</taxon>
        <taxon>Mycosphaerellales</taxon>
        <taxon>Extremaceae</taxon>
        <taxon>Vermiconidia</taxon>
    </lineage>
</organism>
<sequence length="896" mass="99645">MDSNEPYRNQHIGNISTGSGGQTFAGHAGRDVIFYGSENSEDVRAKAIKACRNALFLADPAIDRAGLISAKGKRVTSTCEWIREDGTYQSWLRGEVPLLWICGGPGKGKTMLSIFLIEDLEQDRQVVYYFCSSEDEKRSSAVTVLRGLLWQITTRLPELTERMLDNFDTPEKARSSLDSPETLWTLFARLCRDTELDGALCILDGLDECDEKSRSWLVEKLVDFATTESGEACKNALKIVVVSRSMLNFRGSAQINLDPDNDEAIGVDIQKFIATRVQELSQSIGFDSGFRLHIEKTLLERAGGTFLWVGFAMIELRRKRTRVQIEESLGSLPSGLPAIYGRMLLHIEASIEARHTKIVSRILQWVTLAVRPLSLPELAAAVGCEHTPMLRADQVIRDRVADCSPFLVVNREHVGLVHQSARDYLLRENEDENATLELFRIKLEESHLQLAKRCLDHLQASAMQDWSSHSNEDEEVADDGTEDVTPRHGQHVDSGPRELASKIPFLWYAISYWPAHARSASVSAERLMDHPSGFFHTYCSSFEKWWVEYSKITPIGAPSSRGRSRAKQSRLHIACYLGIVAWVRAILAKRKCKVDVLNSINKKDPDGCTGLIYAASQGHEAVVKVLLDTGADVASKDRDGWQALAWASSSNHKAVVQLLLSSKADINAKDDTGSTVLHMAAFHGYEEVVRLLLDRKADIDAKDDTGSTVLHMAASHGYEEVVRLLLGRKADIDAKDKHGSTALGKAAGRRKEEIVRLLLDSKADVNARDNQRWTALYKAAIRGHKGIVRLLLASKADVNAKTKDGQTALTMVAKRGHEEMVQLLLDSKADVNAKNTYGQTALHFAAYYGHAEIARLLLDYGADVDPKDDTEKPAYSTQLQKTNMRWCGYCSVAKQT</sequence>
<name>A0ACC3NVS2_9PEZI</name>
<evidence type="ECO:0000313" key="1">
    <source>
        <dbReference type="EMBL" id="KAK3723766.1"/>
    </source>
</evidence>
<accession>A0ACC3NVS2</accession>
<comment type="caution">
    <text evidence="1">The sequence shown here is derived from an EMBL/GenBank/DDBJ whole genome shotgun (WGS) entry which is preliminary data.</text>
</comment>
<evidence type="ECO:0000313" key="2">
    <source>
        <dbReference type="Proteomes" id="UP001281147"/>
    </source>
</evidence>